<dbReference type="EMBL" id="AXCV01000584">
    <property type="protein sequence ID" value="KGO22225.1"/>
    <property type="molecule type" value="Genomic_DNA"/>
</dbReference>
<feature type="compositionally biased region" description="Polar residues" evidence="1">
    <location>
        <begin position="104"/>
        <end position="113"/>
    </location>
</feature>
<dbReference type="InterPro" id="IPR011426">
    <property type="entry name" value="CamS"/>
</dbReference>
<dbReference type="Pfam" id="PF07537">
    <property type="entry name" value="CamS"/>
    <property type="match status" value="1"/>
</dbReference>
<dbReference type="Gene3D" id="3.10.570.10">
    <property type="entry name" value="sex pheromone staph- cam373 precursor domain"/>
    <property type="match status" value="1"/>
</dbReference>
<name>A0ABR4XPC7_9LACO</name>
<proteinExistence type="predicted"/>
<reference evidence="2 3" key="1">
    <citation type="journal article" date="2014" name="Antonie Van Leeuwenhoek">
        <title>Oenococcus alcoholitolerans sp. nov., a lactic acid bacteria isolated from cachaca and ethanol fermentation processes.</title>
        <authorList>
            <person name="Badotti F."/>
            <person name="Moreira A.P."/>
            <person name="Tonon L.A."/>
            <person name="de Lucena B.T."/>
            <person name="Gomes Fde C."/>
            <person name="Kruger R."/>
            <person name="Thompson C.C."/>
            <person name="de Morais M.A.Jr."/>
            <person name="Rosa C.A."/>
            <person name="Thompson F.L."/>
        </authorList>
    </citation>
    <scope>NUCLEOTIDE SEQUENCE [LARGE SCALE GENOMIC DNA]</scope>
    <source>
        <strain evidence="2 3">UFRJ-M7.2.18</strain>
    </source>
</reference>
<feature type="region of interest" description="Disordered" evidence="1">
    <location>
        <begin position="104"/>
        <end position="128"/>
    </location>
</feature>
<dbReference type="Proteomes" id="UP000030023">
    <property type="component" value="Unassembled WGS sequence"/>
</dbReference>
<feature type="non-terminal residue" evidence="2">
    <location>
        <position position="252"/>
    </location>
</feature>
<organism evidence="2 3">
    <name type="scientific">Oenococcus alcoholitolerans</name>
    <dbReference type="NCBI Taxonomy" id="931074"/>
    <lineage>
        <taxon>Bacteria</taxon>
        <taxon>Bacillati</taxon>
        <taxon>Bacillota</taxon>
        <taxon>Bacilli</taxon>
        <taxon>Lactobacillales</taxon>
        <taxon>Lactobacillaceae</taxon>
        <taxon>Oenococcus</taxon>
    </lineage>
</organism>
<evidence type="ECO:0000313" key="3">
    <source>
        <dbReference type="Proteomes" id="UP000030023"/>
    </source>
</evidence>
<comment type="caution">
    <text evidence="2">The sequence shown here is derived from an EMBL/GenBank/DDBJ whole genome shotgun (WGS) entry which is preliminary data.</text>
</comment>
<sequence length="252" mass="28170">ALVIAILIYFFNYRQPTSNSSSQRSSVQVIDNSSNSGDYRTIISNGRYRTSAARGITVTTETNFNVQSFENSLINLSRSFFSPRRYIFQEGQYLSSSTLTDWLNRSSSDNPQGLNPPDNGRRDNGRNPYYLQSIEEDDFVNQSGSGNFDLEGMTIGMAMNRADHYSAQQGGPTLTQNIPRNQMVEQGQSMAGKVLQRLRANKRIPNNVPILIVMYENSPEDSLAGGSPYAYYLSRSGSNIGSWTDPQIRNIV</sequence>
<evidence type="ECO:0000256" key="1">
    <source>
        <dbReference type="SAM" id="MobiDB-lite"/>
    </source>
</evidence>
<evidence type="ECO:0000313" key="2">
    <source>
        <dbReference type="EMBL" id="KGO22225.1"/>
    </source>
</evidence>
<dbReference type="CDD" id="cd13441">
    <property type="entry name" value="CamS_repeat_1"/>
    <property type="match status" value="1"/>
</dbReference>
<keyword evidence="3" id="KW-1185">Reference proteome</keyword>
<protein>
    <submittedName>
        <fullName evidence="2">Uncharacterized protein</fullName>
    </submittedName>
</protein>
<gene>
    <name evidence="2" type="ORF">Q757_09520</name>
</gene>
<feature type="non-terminal residue" evidence="2">
    <location>
        <position position="1"/>
    </location>
</feature>
<accession>A0ABR4XPC7</accession>